<name>A0A6J7G6C3_9ZZZZ</name>
<gene>
    <name evidence="2" type="ORF">UFOPK3610_00293</name>
</gene>
<reference evidence="2" key="1">
    <citation type="submission" date="2020-05" db="EMBL/GenBank/DDBJ databases">
        <authorList>
            <person name="Chiriac C."/>
            <person name="Salcher M."/>
            <person name="Ghai R."/>
            <person name="Kavagutti S V."/>
        </authorList>
    </citation>
    <scope>NUCLEOTIDE SEQUENCE</scope>
</reference>
<sequence length="70" mass="7452">MDAKLRRQLHFSMVLQGSAALMLLGAFALRVIYSGLDVLAVVFLLAGVGAGAFAVVLFKKARQLRSSATD</sequence>
<feature type="transmembrane region" description="Helical" evidence="1">
    <location>
        <begin position="38"/>
        <end position="58"/>
    </location>
</feature>
<accession>A0A6J7G6C3</accession>
<evidence type="ECO:0000313" key="2">
    <source>
        <dbReference type="EMBL" id="CAB4903932.1"/>
    </source>
</evidence>
<evidence type="ECO:0000256" key="1">
    <source>
        <dbReference type="SAM" id="Phobius"/>
    </source>
</evidence>
<keyword evidence="1" id="KW-0472">Membrane</keyword>
<organism evidence="2">
    <name type="scientific">freshwater metagenome</name>
    <dbReference type="NCBI Taxonomy" id="449393"/>
    <lineage>
        <taxon>unclassified sequences</taxon>
        <taxon>metagenomes</taxon>
        <taxon>ecological metagenomes</taxon>
    </lineage>
</organism>
<dbReference type="AlphaFoldDB" id="A0A6J7G6C3"/>
<dbReference type="EMBL" id="CAFBMR010000005">
    <property type="protein sequence ID" value="CAB4903932.1"/>
    <property type="molecule type" value="Genomic_DNA"/>
</dbReference>
<keyword evidence="1" id="KW-0812">Transmembrane</keyword>
<proteinExistence type="predicted"/>
<protein>
    <submittedName>
        <fullName evidence="2">Unannotated protein</fullName>
    </submittedName>
</protein>
<keyword evidence="1" id="KW-1133">Transmembrane helix</keyword>